<gene>
    <name evidence="1" type="ORF">BECKLFY1418B_GA0070995_108813</name>
</gene>
<reference evidence="1" key="1">
    <citation type="submission" date="2019-02" db="EMBL/GenBank/DDBJ databases">
        <authorList>
            <person name="Gruber-Vodicka R. H."/>
            <person name="Seah K. B. B."/>
        </authorList>
    </citation>
    <scope>NUCLEOTIDE SEQUENCE</scope>
    <source>
        <strain evidence="1">BECK_M7</strain>
    </source>
</reference>
<proteinExistence type="predicted"/>
<sequence>MFSDMTRASEGICAGSMSPSRERLALLGKKTREASTRTNMQFLLDNRHERANVRGWSKGFSDGDVTKIHG</sequence>
<organism evidence="1">
    <name type="scientific">Candidatus Kentrum sp. LFY</name>
    <dbReference type="NCBI Taxonomy" id="2126342"/>
    <lineage>
        <taxon>Bacteria</taxon>
        <taxon>Pseudomonadati</taxon>
        <taxon>Pseudomonadota</taxon>
        <taxon>Gammaproteobacteria</taxon>
        <taxon>Candidatus Kentrum</taxon>
    </lineage>
</organism>
<evidence type="ECO:0000313" key="1">
    <source>
        <dbReference type="EMBL" id="VFJ96678.1"/>
    </source>
</evidence>
<name>A0A450UVX0_9GAMM</name>
<accession>A0A450UVX0</accession>
<protein>
    <submittedName>
        <fullName evidence="1">Uncharacterized protein</fullName>
    </submittedName>
</protein>
<dbReference type="AlphaFoldDB" id="A0A450UVX0"/>
<dbReference type="EMBL" id="CAADFF010000088">
    <property type="protein sequence ID" value="VFJ96678.1"/>
    <property type="molecule type" value="Genomic_DNA"/>
</dbReference>